<accession>A0A8D8PRP4</accession>
<sequence>MHAFTSDAFTILSADVIRRAVKWVWERSYVLTIDILKTEYITRPMIIGTAPITDTAILPFSIIATFQLNPLQIFISSLAHTKDQLGAALTLESGLDTLLDVTIAPQAVALTKSGNGEEKNKQEHVL</sequence>
<reference evidence="1" key="1">
    <citation type="submission" date="2021-05" db="EMBL/GenBank/DDBJ databases">
        <authorList>
            <person name="Alioto T."/>
            <person name="Alioto T."/>
            <person name="Gomez Garrido J."/>
        </authorList>
    </citation>
    <scope>NUCLEOTIDE SEQUENCE</scope>
</reference>
<protein>
    <submittedName>
        <fullName evidence="1">Uncharacterized protein</fullName>
    </submittedName>
</protein>
<dbReference type="AlphaFoldDB" id="A0A8D8PRP4"/>
<evidence type="ECO:0000313" key="1">
    <source>
        <dbReference type="EMBL" id="CAG6612772.1"/>
    </source>
</evidence>
<proteinExistence type="predicted"/>
<organism evidence="1">
    <name type="scientific">Cacopsylla melanoneura</name>
    <dbReference type="NCBI Taxonomy" id="428564"/>
    <lineage>
        <taxon>Eukaryota</taxon>
        <taxon>Metazoa</taxon>
        <taxon>Ecdysozoa</taxon>
        <taxon>Arthropoda</taxon>
        <taxon>Hexapoda</taxon>
        <taxon>Insecta</taxon>
        <taxon>Pterygota</taxon>
        <taxon>Neoptera</taxon>
        <taxon>Paraneoptera</taxon>
        <taxon>Hemiptera</taxon>
        <taxon>Sternorrhyncha</taxon>
        <taxon>Psylloidea</taxon>
        <taxon>Psyllidae</taxon>
        <taxon>Psyllinae</taxon>
        <taxon>Cacopsylla</taxon>
    </lineage>
</organism>
<name>A0A8D8PRP4_9HEMI</name>
<dbReference type="EMBL" id="HBUF01025437">
    <property type="protein sequence ID" value="CAG6612772.1"/>
    <property type="molecule type" value="Transcribed_RNA"/>
</dbReference>